<organism evidence="3 4">
    <name type="scientific">Spizellomyces punctatus (strain DAOM BR117)</name>
    <dbReference type="NCBI Taxonomy" id="645134"/>
    <lineage>
        <taxon>Eukaryota</taxon>
        <taxon>Fungi</taxon>
        <taxon>Fungi incertae sedis</taxon>
        <taxon>Chytridiomycota</taxon>
        <taxon>Chytridiomycota incertae sedis</taxon>
        <taxon>Chytridiomycetes</taxon>
        <taxon>Spizellomycetales</taxon>
        <taxon>Spizellomycetaceae</taxon>
        <taxon>Spizellomyces</taxon>
    </lineage>
</organism>
<feature type="compositionally biased region" description="Polar residues" evidence="1">
    <location>
        <begin position="194"/>
        <end position="209"/>
    </location>
</feature>
<dbReference type="InterPro" id="IPR018946">
    <property type="entry name" value="PhoD-like_MPP"/>
</dbReference>
<feature type="domain" description="PhoD-like phosphatase" evidence="2">
    <location>
        <begin position="491"/>
        <end position="565"/>
    </location>
</feature>
<keyword evidence="4" id="KW-1185">Reference proteome</keyword>
<evidence type="ECO:0000313" key="4">
    <source>
        <dbReference type="Proteomes" id="UP000053201"/>
    </source>
</evidence>
<feature type="compositionally biased region" description="Polar residues" evidence="1">
    <location>
        <begin position="665"/>
        <end position="682"/>
    </location>
</feature>
<dbReference type="eggNOG" id="ENOG502QPI0">
    <property type="taxonomic scope" value="Eukaryota"/>
</dbReference>
<dbReference type="OrthoDB" id="2419400at2759"/>
<dbReference type="PANTHER" id="PTHR46689">
    <property type="entry name" value="MEMBRANE PROTEIN, PUTATIVE-RELATED"/>
    <property type="match status" value="1"/>
</dbReference>
<sequence length="745" mass="83354">MLAALQDAKKEVGGTDNVEIAFHLEDGQTVELDQLAHPEQNSGQKNASNKDKDVSEGTDHKKKVPPPAPLKPLYGPFLNFHNVDLDKNVWLGNILYVHHMSRTPPRIHVHSKLDGGRWVDPVILDEDISGTGYSAVRYDLQISLENAPSEPLLDATEVGDPQARHLKQQGIETGEPRVSSGRSQKVTYTVDPQEASSSQGNGTTEGVDSTISGGTAYEFYVAARDEPWHWAFYSCNGFGTDTKNPEEKFDGVRPLWRDKLAVHKKRPLHLMVGCGDQIYQDDFFFHCQSLRQWLDITNSVERESYQFTVEMQIEVERYYLMHYLAHFSQPVVGDAMAAIPSINIVDDHDIFDGFGSYPDPLQQCPVFQAIGKIALRFYLLFQHHTTTLRARDEGLWGGSTGYNFLRLMGPRTAIFGSDGRFERKKTRVCDPKTWDMLFEEYLPSLPPTVEHLIFAAGVPVSFPVLGVTEKFRTQANLKRDTKHVYEIPPLQDPRLMYNIVSSAIGNIPPPKIVLKLFQWSSSRKPVLNVPNTTEGLVHIFQHDVDGHPNKKGHRKIMARRNWCEIDEVVPASWITRQESGDPVVDEKIATPELAVFRLRFEPPKHRQHIGIGVYHVSIPRLVVGEKEKELPGLIEMAEKNKEMGVGVAEMDEKVADEAETGGQAGQNTSAPPVESMLSTPSLFSHPEPSAASKSAGTDGNAEGDGIPLQRQQPNEWPTQEYEPGTLPQHPFGYEEDAKGKGKVVE</sequence>
<dbReference type="EMBL" id="KQ257452">
    <property type="protein sequence ID" value="KND02618.1"/>
    <property type="molecule type" value="Genomic_DNA"/>
</dbReference>
<dbReference type="RefSeq" id="XP_016610657.1">
    <property type="nucleotide sequence ID" value="XM_016757100.1"/>
</dbReference>
<dbReference type="VEuPathDB" id="FungiDB:SPPG_08950"/>
<reference evidence="3 4" key="1">
    <citation type="submission" date="2009-08" db="EMBL/GenBank/DDBJ databases">
        <title>The Genome Sequence of Spizellomyces punctatus strain DAOM BR117.</title>
        <authorList>
            <consortium name="The Broad Institute Genome Sequencing Platform"/>
            <person name="Russ C."/>
            <person name="Cuomo C."/>
            <person name="Shea T."/>
            <person name="Young S.K."/>
            <person name="Zeng Q."/>
            <person name="Koehrsen M."/>
            <person name="Haas B."/>
            <person name="Borodovsky M."/>
            <person name="Guigo R."/>
            <person name="Alvarado L."/>
            <person name="Berlin A."/>
            <person name="Bochicchio J."/>
            <person name="Borenstein D."/>
            <person name="Chapman S."/>
            <person name="Chen Z."/>
            <person name="Engels R."/>
            <person name="Freedman E."/>
            <person name="Gellesch M."/>
            <person name="Goldberg J."/>
            <person name="Griggs A."/>
            <person name="Gujja S."/>
            <person name="Heiman D."/>
            <person name="Hepburn T."/>
            <person name="Howarth C."/>
            <person name="Jen D."/>
            <person name="Larson L."/>
            <person name="Lewis B."/>
            <person name="Mehta T."/>
            <person name="Park D."/>
            <person name="Pearson M."/>
            <person name="Roberts A."/>
            <person name="Saif S."/>
            <person name="Shenoy N."/>
            <person name="Sisk P."/>
            <person name="Stolte C."/>
            <person name="Sykes S."/>
            <person name="Thomson T."/>
            <person name="Walk T."/>
            <person name="White J."/>
            <person name="Yandava C."/>
            <person name="Burger G."/>
            <person name="Gray M.W."/>
            <person name="Holland P.W.H."/>
            <person name="King N."/>
            <person name="Lang F.B.F."/>
            <person name="Roger A.J."/>
            <person name="Ruiz-Trillo I."/>
            <person name="Lander E."/>
            <person name="Nusbaum C."/>
        </authorList>
    </citation>
    <scope>NUCLEOTIDE SEQUENCE [LARGE SCALE GENOMIC DNA]</scope>
    <source>
        <strain evidence="3 4">DAOM BR117</strain>
    </source>
</reference>
<protein>
    <recommendedName>
        <fullName evidence="2">PhoD-like phosphatase domain-containing protein</fullName>
    </recommendedName>
</protein>
<dbReference type="AlphaFoldDB" id="A0A0L0HNK0"/>
<feature type="compositionally biased region" description="Basic and acidic residues" evidence="1">
    <location>
        <begin position="48"/>
        <end position="59"/>
    </location>
</feature>
<feature type="region of interest" description="Disordered" evidence="1">
    <location>
        <begin position="170"/>
        <end position="209"/>
    </location>
</feature>
<name>A0A0L0HNK0_SPIPD</name>
<dbReference type="GeneID" id="27692075"/>
<dbReference type="Proteomes" id="UP000053201">
    <property type="component" value="Unassembled WGS sequence"/>
</dbReference>
<dbReference type="CDD" id="cd07389">
    <property type="entry name" value="MPP_PhoD"/>
    <property type="match status" value="1"/>
</dbReference>
<gene>
    <name evidence="3" type="ORF">SPPG_08950</name>
</gene>
<dbReference type="InterPro" id="IPR043904">
    <property type="entry name" value="PhoD_2-like"/>
</dbReference>
<evidence type="ECO:0000259" key="2">
    <source>
        <dbReference type="Pfam" id="PF19050"/>
    </source>
</evidence>
<dbReference type="STRING" id="645134.A0A0L0HNK0"/>
<evidence type="ECO:0000256" key="1">
    <source>
        <dbReference type="SAM" id="MobiDB-lite"/>
    </source>
</evidence>
<feature type="domain" description="PhoD-like phosphatase" evidence="2">
    <location>
        <begin position="211"/>
        <end position="479"/>
    </location>
</feature>
<accession>A0A0L0HNK0</accession>
<dbReference type="InParanoid" id="A0A0L0HNK0"/>
<dbReference type="Pfam" id="PF19050">
    <property type="entry name" value="PhoD_2"/>
    <property type="match status" value="2"/>
</dbReference>
<feature type="compositionally biased region" description="Basic and acidic residues" evidence="1">
    <location>
        <begin position="735"/>
        <end position="745"/>
    </location>
</feature>
<dbReference type="Gene3D" id="3.60.21.70">
    <property type="entry name" value="PhoD-like phosphatase"/>
    <property type="match status" value="1"/>
</dbReference>
<evidence type="ECO:0000313" key="3">
    <source>
        <dbReference type="EMBL" id="KND02618.1"/>
    </source>
</evidence>
<dbReference type="GO" id="GO:0016020">
    <property type="term" value="C:membrane"/>
    <property type="evidence" value="ECO:0007669"/>
    <property type="project" value="TreeGrafter"/>
</dbReference>
<dbReference type="PANTHER" id="PTHR46689:SF1">
    <property type="entry name" value="PHOD-LIKE PHOSPHATASE DOMAIN-CONTAINING PROTEIN"/>
    <property type="match status" value="1"/>
</dbReference>
<feature type="region of interest" description="Disordered" evidence="1">
    <location>
        <begin position="29"/>
        <end position="68"/>
    </location>
</feature>
<dbReference type="InterPro" id="IPR038607">
    <property type="entry name" value="PhoD-like_sf"/>
</dbReference>
<feature type="region of interest" description="Disordered" evidence="1">
    <location>
        <begin position="656"/>
        <end position="745"/>
    </location>
</feature>
<proteinExistence type="predicted"/>